<feature type="domain" description="Crinkler effector protein N-terminal" evidence="4">
    <location>
        <begin position="2"/>
        <end position="111"/>
    </location>
</feature>
<name>D0NHR1_PHYIT</name>
<dbReference type="SUPFAM" id="SSF54236">
    <property type="entry name" value="Ubiquitin-like"/>
    <property type="match status" value="1"/>
</dbReference>
<dbReference type="InParanoid" id="D0NHR1"/>
<dbReference type="OrthoDB" id="126296at2759"/>
<evidence type="ECO:0000313" key="6">
    <source>
        <dbReference type="Proteomes" id="UP000006643"/>
    </source>
</evidence>
<accession>D0NHR1</accession>
<reference evidence="6" key="1">
    <citation type="journal article" date="2009" name="Nature">
        <title>Genome sequence and analysis of the Irish potato famine pathogen Phytophthora infestans.</title>
        <authorList>
            <consortium name="The Broad Institute Genome Sequencing Platform"/>
            <person name="Haas B.J."/>
            <person name="Kamoun S."/>
            <person name="Zody M.C."/>
            <person name="Jiang R.H."/>
            <person name="Handsaker R.E."/>
            <person name="Cano L.M."/>
            <person name="Grabherr M."/>
            <person name="Kodira C.D."/>
            <person name="Raffaele S."/>
            <person name="Torto-Alalibo T."/>
            <person name="Bozkurt T.O."/>
            <person name="Ah-Fong A.M."/>
            <person name="Alvarado L."/>
            <person name="Anderson V.L."/>
            <person name="Armstrong M.R."/>
            <person name="Avrova A."/>
            <person name="Baxter L."/>
            <person name="Beynon J."/>
            <person name="Boevink P.C."/>
            <person name="Bollmann S.R."/>
            <person name="Bos J.I."/>
            <person name="Bulone V."/>
            <person name="Cai G."/>
            <person name="Cakir C."/>
            <person name="Carrington J.C."/>
            <person name="Chawner M."/>
            <person name="Conti L."/>
            <person name="Costanzo S."/>
            <person name="Ewan R."/>
            <person name="Fahlgren N."/>
            <person name="Fischbach M.A."/>
            <person name="Fugelstad J."/>
            <person name="Gilroy E.M."/>
            <person name="Gnerre S."/>
            <person name="Green P.J."/>
            <person name="Grenville-Briggs L.J."/>
            <person name="Griffith J."/>
            <person name="Grunwald N.J."/>
            <person name="Horn K."/>
            <person name="Horner N.R."/>
            <person name="Hu C.H."/>
            <person name="Huitema E."/>
            <person name="Jeong D.H."/>
            <person name="Jones A.M."/>
            <person name="Jones J.D."/>
            <person name="Jones R.W."/>
            <person name="Karlsson E.K."/>
            <person name="Kunjeti S.G."/>
            <person name="Lamour K."/>
            <person name="Liu Z."/>
            <person name="Ma L."/>
            <person name="Maclean D."/>
            <person name="Chibucos M.C."/>
            <person name="McDonald H."/>
            <person name="McWalters J."/>
            <person name="Meijer H.J."/>
            <person name="Morgan W."/>
            <person name="Morris P.F."/>
            <person name="Munro C.A."/>
            <person name="O'Neill K."/>
            <person name="Ospina-Giraldo M."/>
            <person name="Pinzon A."/>
            <person name="Pritchard L."/>
            <person name="Ramsahoye B."/>
            <person name="Ren Q."/>
            <person name="Restrepo S."/>
            <person name="Roy S."/>
            <person name="Sadanandom A."/>
            <person name="Savidor A."/>
            <person name="Schornack S."/>
            <person name="Schwartz D.C."/>
            <person name="Schumann U.D."/>
            <person name="Schwessinger B."/>
            <person name="Seyer L."/>
            <person name="Sharpe T."/>
            <person name="Silvar C."/>
            <person name="Song J."/>
            <person name="Studholme D.J."/>
            <person name="Sykes S."/>
            <person name="Thines M."/>
            <person name="van de Vondervoort P.J."/>
            <person name="Phuntumart V."/>
            <person name="Wawra S."/>
            <person name="Weide R."/>
            <person name="Win J."/>
            <person name="Young C."/>
            <person name="Zhou S."/>
            <person name="Fry W."/>
            <person name="Meyers B.C."/>
            <person name="van West P."/>
            <person name="Ristaino J."/>
            <person name="Govers F."/>
            <person name="Birch P.R."/>
            <person name="Whisson S.C."/>
            <person name="Judelson H.S."/>
            <person name="Nusbaum C."/>
        </authorList>
    </citation>
    <scope>NUCLEOTIDE SEQUENCE [LARGE SCALE GENOMIC DNA]</scope>
    <source>
        <strain evidence="6">T30-4</strain>
    </source>
</reference>
<protein>
    <submittedName>
        <fullName evidence="5">Crinkler (CRN) family protein</fullName>
    </submittedName>
</protein>
<dbReference type="VEuPathDB" id="FungiDB:PITG_12009"/>
<organism evidence="5 6">
    <name type="scientific">Phytophthora infestans (strain T30-4)</name>
    <name type="common">Potato late blight agent</name>
    <dbReference type="NCBI Taxonomy" id="403677"/>
    <lineage>
        <taxon>Eukaryota</taxon>
        <taxon>Sar</taxon>
        <taxon>Stramenopiles</taxon>
        <taxon>Oomycota</taxon>
        <taxon>Peronosporomycetes</taxon>
        <taxon>Peronosporales</taxon>
        <taxon>Peronosporaceae</taxon>
        <taxon>Phytophthora</taxon>
    </lineage>
</organism>
<dbReference type="RefSeq" id="XP_002901459.1">
    <property type="nucleotide sequence ID" value="XM_002901413.1"/>
</dbReference>
<dbReference type="GeneID" id="9470992"/>
<dbReference type="InterPro" id="IPR045379">
    <property type="entry name" value="Crinkler_N"/>
</dbReference>
<gene>
    <name evidence="5" type="ORF">PITG_12009</name>
</gene>
<evidence type="ECO:0000259" key="4">
    <source>
        <dbReference type="Pfam" id="PF20147"/>
    </source>
</evidence>
<dbReference type="Pfam" id="PF20147">
    <property type="entry name" value="Crinkler"/>
    <property type="match status" value="1"/>
</dbReference>
<dbReference type="Proteomes" id="UP000006643">
    <property type="component" value="Unassembled WGS sequence"/>
</dbReference>
<sequence>MVKLFCSIVGVGRSVFSVEVNEGKTVYDLKEAIKAKKTNDFKEVDADKLQLFLVKKGDAWLRDNEDLDTLLQSEIDSSSYLHMRASWKLSKPTLFGPDVSLGEDVVHVLVVVPVGAGVGVGQDVSMHVPAAVPMGPNVNLSSCEDLPRLFGKRHD</sequence>
<dbReference type="GO" id="GO:0043657">
    <property type="term" value="C:host cell"/>
    <property type="evidence" value="ECO:0007669"/>
    <property type="project" value="UniProtKB-SubCell"/>
</dbReference>
<dbReference type="AlphaFoldDB" id="D0NHR1"/>
<keyword evidence="3" id="KW-0964">Secreted</keyword>
<dbReference type="EMBL" id="DS028138">
    <property type="protein sequence ID" value="EEY58986.1"/>
    <property type="molecule type" value="Genomic_DNA"/>
</dbReference>
<evidence type="ECO:0000256" key="3">
    <source>
        <dbReference type="ARBA" id="ARBA00022525"/>
    </source>
</evidence>
<dbReference type="GO" id="GO:0005576">
    <property type="term" value="C:extracellular region"/>
    <property type="evidence" value="ECO:0007669"/>
    <property type="project" value="UniProtKB-SubCell"/>
</dbReference>
<dbReference type="HOGENOM" id="CLU_114740_1_0_1"/>
<evidence type="ECO:0000256" key="2">
    <source>
        <dbReference type="ARBA" id="ARBA00004613"/>
    </source>
</evidence>
<comment type="subcellular location">
    <subcellularLocation>
        <location evidence="1">Host cell</location>
    </subcellularLocation>
    <subcellularLocation>
        <location evidence="2">Secreted</location>
    </subcellularLocation>
</comment>
<proteinExistence type="predicted"/>
<keyword evidence="6" id="KW-1185">Reference proteome</keyword>
<evidence type="ECO:0000313" key="5">
    <source>
        <dbReference type="EMBL" id="EEY58986.1"/>
    </source>
</evidence>
<evidence type="ECO:0000256" key="1">
    <source>
        <dbReference type="ARBA" id="ARBA00004340"/>
    </source>
</evidence>
<dbReference type="OMA" id="LWPMERI"/>
<dbReference type="KEGG" id="pif:PITG_12009"/>
<dbReference type="InterPro" id="IPR029071">
    <property type="entry name" value="Ubiquitin-like_domsf"/>
</dbReference>